<dbReference type="Proteomes" id="UP000032066">
    <property type="component" value="Unassembled WGS sequence"/>
</dbReference>
<accession>A0A0D0Q4E8</accession>
<organism evidence="2 3">
    <name type="scientific">Kitasatospora griseola</name>
    <name type="common">Streptomyces griseolosporeus</name>
    <dbReference type="NCBI Taxonomy" id="2064"/>
    <lineage>
        <taxon>Bacteria</taxon>
        <taxon>Bacillati</taxon>
        <taxon>Actinomycetota</taxon>
        <taxon>Actinomycetes</taxon>
        <taxon>Kitasatosporales</taxon>
        <taxon>Streptomycetaceae</taxon>
        <taxon>Kitasatospora</taxon>
    </lineage>
</organism>
<dbReference type="AlphaFoldDB" id="A0A0D0Q4E8"/>
<proteinExistence type="predicted"/>
<feature type="region of interest" description="Disordered" evidence="1">
    <location>
        <begin position="1"/>
        <end position="39"/>
    </location>
</feature>
<feature type="compositionally biased region" description="Polar residues" evidence="1">
    <location>
        <begin position="1"/>
        <end position="12"/>
    </location>
</feature>
<evidence type="ECO:0000313" key="2">
    <source>
        <dbReference type="EMBL" id="KIQ65808.1"/>
    </source>
</evidence>
<gene>
    <name evidence="2" type="ORF">TR51_18880</name>
</gene>
<keyword evidence="3" id="KW-1185">Reference proteome</keyword>
<comment type="caution">
    <text evidence="2">The sequence shown here is derived from an EMBL/GenBank/DDBJ whole genome shotgun (WGS) entry which is preliminary data.</text>
</comment>
<evidence type="ECO:0000256" key="1">
    <source>
        <dbReference type="SAM" id="MobiDB-lite"/>
    </source>
</evidence>
<evidence type="ECO:0000313" key="3">
    <source>
        <dbReference type="Proteomes" id="UP000032066"/>
    </source>
</evidence>
<name>A0A0D0Q4E8_KITGR</name>
<dbReference type="EMBL" id="JXZB01000002">
    <property type="protein sequence ID" value="KIQ65808.1"/>
    <property type="molecule type" value="Genomic_DNA"/>
</dbReference>
<reference evidence="2 3" key="1">
    <citation type="submission" date="2015-02" db="EMBL/GenBank/DDBJ databases">
        <title>Draft genome sequence of Kitasatospora griseola MF730-N6, a bafilomycin, terpentecin and satosporin producer.</title>
        <authorList>
            <person name="Arens J.C."/>
            <person name="Haltli B."/>
            <person name="Kerr R.G."/>
        </authorList>
    </citation>
    <scope>NUCLEOTIDE SEQUENCE [LARGE SCALE GENOMIC DNA]</scope>
    <source>
        <strain evidence="2 3">MF730-N6</strain>
    </source>
</reference>
<sequence>MSSGTRSATSTRPKAKAAGFGVVRDEPGTVRLGQPEGRHCHRGLSGSVIPGSVTVGVGAVSANILYTCTSDRD</sequence>
<protein>
    <submittedName>
        <fullName evidence="2">Uncharacterized protein</fullName>
    </submittedName>
</protein>
<dbReference type="PATRIC" id="fig|2064.6.peg.4053"/>